<dbReference type="AlphaFoldDB" id="A0A225E0Z3"/>
<protein>
    <recommendedName>
        <fullName evidence="3">Pyrrolo-quinoline quinone repeat domain-containing protein</fullName>
    </recommendedName>
</protein>
<feature type="transmembrane region" description="Helical" evidence="1">
    <location>
        <begin position="522"/>
        <end position="544"/>
    </location>
</feature>
<organism evidence="4 5">
    <name type="scientific">Fimbriiglobus ruber</name>
    <dbReference type="NCBI Taxonomy" id="1908690"/>
    <lineage>
        <taxon>Bacteria</taxon>
        <taxon>Pseudomonadati</taxon>
        <taxon>Planctomycetota</taxon>
        <taxon>Planctomycetia</taxon>
        <taxon>Gemmatales</taxon>
        <taxon>Gemmataceae</taxon>
        <taxon>Fimbriiglobus</taxon>
    </lineage>
</organism>
<feature type="transmembrane region" description="Helical" evidence="1">
    <location>
        <begin position="459"/>
        <end position="483"/>
    </location>
</feature>
<dbReference type="Proteomes" id="UP000214646">
    <property type="component" value="Unassembled WGS sequence"/>
</dbReference>
<feature type="domain" description="Pyrrolo-quinoline quinone repeat" evidence="3">
    <location>
        <begin position="85"/>
        <end position="343"/>
    </location>
</feature>
<dbReference type="InterPro" id="IPR002372">
    <property type="entry name" value="PQQ_rpt_dom"/>
</dbReference>
<keyword evidence="1" id="KW-0812">Transmembrane</keyword>
<proteinExistence type="predicted"/>
<keyword evidence="1" id="KW-1133">Transmembrane helix</keyword>
<reference evidence="5" key="1">
    <citation type="submission" date="2017-06" db="EMBL/GenBank/DDBJ databases">
        <title>Genome analysis of Fimbriiglobus ruber SP5, the first member of the order Planctomycetales with confirmed chitinolytic capability.</title>
        <authorList>
            <person name="Ravin N.V."/>
            <person name="Rakitin A.L."/>
            <person name="Ivanova A.A."/>
            <person name="Beletsky A.V."/>
            <person name="Kulichevskaya I.S."/>
            <person name="Mardanov A.V."/>
            <person name="Dedysh S.N."/>
        </authorList>
    </citation>
    <scope>NUCLEOTIDE SEQUENCE [LARGE SCALE GENOMIC DNA]</scope>
    <source>
        <strain evidence="5">SP5</strain>
    </source>
</reference>
<keyword evidence="5" id="KW-1185">Reference proteome</keyword>
<dbReference type="InterPro" id="IPR018391">
    <property type="entry name" value="PQQ_b-propeller_rpt"/>
</dbReference>
<dbReference type="SMART" id="SM00564">
    <property type="entry name" value="PQQ"/>
    <property type="match status" value="4"/>
</dbReference>
<accession>A0A225E0Z3</accession>
<comment type="caution">
    <text evidence="4">The sequence shown here is derived from an EMBL/GenBank/DDBJ whole genome shotgun (WGS) entry which is preliminary data.</text>
</comment>
<evidence type="ECO:0000313" key="5">
    <source>
        <dbReference type="Proteomes" id="UP000214646"/>
    </source>
</evidence>
<sequence>MTARVVAVLAAVCLAAVPAALGQPDWPHLRGPNYDATSTETGLVTAWPETGPPVLWARDLGQGYSGFVAAADRIFTQFQTNRGQFVVALDPETGAEIWKQRVDLPWQPAGPYPGPYATPTWHAGRIYYSTPTGIVGCLDAADGREVWAVNVRKSFQAAGVEFGYAATPLVEDGRVILPVGGPDAGVVALNAADGAVLWKAGHDPASYCPAYPITLGGRRLIVAFLQNTLALHDPATGAQVWRQKLSSSYDEHSAWPLYAEPNLFVAAPFRVGGQLFRFSATDTGVTGKSVWVNKNLSNDVCSSALANGYVYGFDLYQLQSSPHRTSRGVFKCLELATGRVAWETEEVGQATVLLAVGKLLLLNDTGTLIVARASPERYEELARARVLDGICWTPPLLWRKRLFVRNAKQAMCLYLGPPTALDPNRPLATVAMTSSAFDWANILPREPEYPHDEPAVGELVVWFAWCVGGVFGVALVIGGATWLLAKLRRSLRPGLWFRVVFVVAAAGLGVVGTTLFSRWADTFVLTWPAALYVAFRLTVAASRWAGSRPLTLRTRLASGPVTAAFLALCYGYYRLCTATGYVMAWGFLIGFLPAAPAAALADRCKNRWVRLGVEGLGFTIYFWTSGLFPGWKARLSE</sequence>
<feature type="chain" id="PRO_5012962959" description="Pyrrolo-quinoline quinone repeat domain-containing protein" evidence="2">
    <location>
        <begin position="23"/>
        <end position="637"/>
    </location>
</feature>
<feature type="transmembrane region" description="Helical" evidence="1">
    <location>
        <begin position="579"/>
        <end position="601"/>
    </location>
</feature>
<keyword evidence="1" id="KW-0472">Membrane</keyword>
<dbReference type="OrthoDB" id="212038at2"/>
<feature type="signal peptide" evidence="2">
    <location>
        <begin position="1"/>
        <end position="22"/>
    </location>
</feature>
<dbReference type="SUPFAM" id="SSF50998">
    <property type="entry name" value="Quinoprotein alcohol dehydrogenase-like"/>
    <property type="match status" value="1"/>
</dbReference>
<dbReference type="InterPro" id="IPR011047">
    <property type="entry name" value="Quinoprotein_ADH-like_sf"/>
</dbReference>
<feature type="transmembrane region" description="Helical" evidence="1">
    <location>
        <begin position="608"/>
        <end position="628"/>
    </location>
</feature>
<dbReference type="Gene3D" id="2.130.10.10">
    <property type="entry name" value="YVTN repeat-like/Quinoprotein amine dehydrogenase"/>
    <property type="match status" value="1"/>
</dbReference>
<name>A0A225E0Z3_9BACT</name>
<dbReference type="PANTHER" id="PTHR34512">
    <property type="entry name" value="CELL SURFACE PROTEIN"/>
    <property type="match status" value="1"/>
</dbReference>
<dbReference type="RefSeq" id="WP_161967335.1">
    <property type="nucleotide sequence ID" value="NZ_NIDE01000003.1"/>
</dbReference>
<gene>
    <name evidence="4" type="ORF">FRUB_02410</name>
</gene>
<dbReference type="Pfam" id="PF13360">
    <property type="entry name" value="PQQ_2"/>
    <property type="match status" value="1"/>
</dbReference>
<feature type="transmembrane region" description="Helical" evidence="1">
    <location>
        <begin position="556"/>
        <end position="573"/>
    </location>
</feature>
<dbReference type="PANTHER" id="PTHR34512:SF30">
    <property type="entry name" value="OUTER MEMBRANE PROTEIN ASSEMBLY FACTOR BAMB"/>
    <property type="match status" value="1"/>
</dbReference>
<feature type="transmembrane region" description="Helical" evidence="1">
    <location>
        <begin position="495"/>
        <end position="516"/>
    </location>
</feature>
<evidence type="ECO:0000256" key="2">
    <source>
        <dbReference type="SAM" id="SignalP"/>
    </source>
</evidence>
<keyword evidence="2" id="KW-0732">Signal</keyword>
<dbReference type="EMBL" id="NIDE01000003">
    <property type="protein sequence ID" value="OWK44478.1"/>
    <property type="molecule type" value="Genomic_DNA"/>
</dbReference>
<evidence type="ECO:0000259" key="3">
    <source>
        <dbReference type="Pfam" id="PF13360"/>
    </source>
</evidence>
<dbReference type="InterPro" id="IPR015943">
    <property type="entry name" value="WD40/YVTN_repeat-like_dom_sf"/>
</dbReference>
<evidence type="ECO:0000313" key="4">
    <source>
        <dbReference type="EMBL" id="OWK44478.1"/>
    </source>
</evidence>
<evidence type="ECO:0000256" key="1">
    <source>
        <dbReference type="SAM" id="Phobius"/>
    </source>
</evidence>